<keyword evidence="1" id="KW-0812">Transmembrane</keyword>
<dbReference type="RefSeq" id="WP_089384205.1">
    <property type="nucleotide sequence ID" value="NZ_FZNQ01000004.1"/>
</dbReference>
<evidence type="ECO:0000313" key="3">
    <source>
        <dbReference type="Proteomes" id="UP000198397"/>
    </source>
</evidence>
<reference evidence="2 3" key="1">
    <citation type="submission" date="2017-06" db="EMBL/GenBank/DDBJ databases">
        <authorList>
            <person name="Kim H.J."/>
            <person name="Triplett B.A."/>
        </authorList>
    </citation>
    <scope>NUCLEOTIDE SEQUENCE [LARGE SCALE GENOMIC DNA]</scope>
    <source>
        <strain evidence="2 3">DSM 8800</strain>
    </source>
</reference>
<dbReference type="EMBL" id="FZNQ01000004">
    <property type="protein sequence ID" value="SNR38710.1"/>
    <property type="molecule type" value="Genomic_DNA"/>
</dbReference>
<sequence>MPPEPSHAARPEERSRYELMRVKHVILSLAPIPRKLRWCGYLALIAALPAPIMLLLPADVRATFHAGDPLTVPLAVVTITGIGILSLLLGTLGLAFIGHRTAVHEGLAEPRIWTYIGLEDAFTFAAFITGALATVASVGILASGLAGTGAVVWLEGVGVQPYFSVPGLSLPPVAATVGGLVVAVTAFGSSRWVAGLDG</sequence>
<organism evidence="2 3">
    <name type="scientific">Halorubrum vacuolatum</name>
    <name type="common">Natronobacterium vacuolatum</name>
    <dbReference type="NCBI Taxonomy" id="63740"/>
    <lineage>
        <taxon>Archaea</taxon>
        <taxon>Methanobacteriati</taxon>
        <taxon>Methanobacteriota</taxon>
        <taxon>Stenosarchaea group</taxon>
        <taxon>Halobacteria</taxon>
        <taxon>Halobacteriales</taxon>
        <taxon>Haloferacaceae</taxon>
        <taxon>Halorubrum</taxon>
    </lineage>
</organism>
<feature type="transmembrane region" description="Helical" evidence="1">
    <location>
        <begin position="38"/>
        <end position="58"/>
    </location>
</feature>
<evidence type="ECO:0000256" key="1">
    <source>
        <dbReference type="SAM" id="Phobius"/>
    </source>
</evidence>
<dbReference type="AlphaFoldDB" id="A0A238VWN1"/>
<evidence type="ECO:0000313" key="2">
    <source>
        <dbReference type="EMBL" id="SNR38710.1"/>
    </source>
</evidence>
<feature type="transmembrane region" description="Helical" evidence="1">
    <location>
        <begin position="121"/>
        <end position="154"/>
    </location>
</feature>
<dbReference type="Proteomes" id="UP000198397">
    <property type="component" value="Unassembled WGS sequence"/>
</dbReference>
<keyword evidence="1" id="KW-1133">Transmembrane helix</keyword>
<protein>
    <submittedName>
        <fullName evidence="2">Uncharacterized protein</fullName>
    </submittedName>
</protein>
<name>A0A238VWN1_HALVU</name>
<keyword evidence="1" id="KW-0472">Membrane</keyword>
<keyword evidence="3" id="KW-1185">Reference proteome</keyword>
<feature type="transmembrane region" description="Helical" evidence="1">
    <location>
        <begin position="174"/>
        <end position="194"/>
    </location>
</feature>
<accession>A0A238VWN1</accession>
<gene>
    <name evidence="2" type="ORF">SAMN06264855_104168</name>
</gene>
<dbReference type="OrthoDB" id="203678at2157"/>
<proteinExistence type="predicted"/>
<feature type="transmembrane region" description="Helical" evidence="1">
    <location>
        <begin position="70"/>
        <end position="97"/>
    </location>
</feature>